<reference evidence="3" key="1">
    <citation type="submission" date="2018-12" db="EMBL/GenBank/DDBJ databases">
        <title>Tengunoibacter tsumagoiensis gen. nov., sp. nov., Dictyobacter kobayashii sp. nov., D. alpinus sp. nov., and D. joshuensis sp. nov. and description of Dictyobacteraceae fam. nov. within the order Ktedonobacterales isolated from Tengu-no-mugimeshi.</title>
        <authorList>
            <person name="Wang C.M."/>
            <person name="Zheng Y."/>
            <person name="Sakai Y."/>
            <person name="Toyoda A."/>
            <person name="Minakuchi Y."/>
            <person name="Abe K."/>
            <person name="Yokota A."/>
            <person name="Yabe S."/>
        </authorList>
    </citation>
    <scope>NUCLEOTIDE SEQUENCE [LARGE SCALE GENOMIC DNA]</scope>
    <source>
        <strain evidence="3">Uno3</strain>
    </source>
</reference>
<feature type="transmembrane region" description="Helical" evidence="1">
    <location>
        <begin position="72"/>
        <end position="92"/>
    </location>
</feature>
<dbReference type="RefSeq" id="WP_126578256.1">
    <property type="nucleotide sequence ID" value="NZ_BIFR01000001.1"/>
</dbReference>
<dbReference type="Pfam" id="PF20226">
    <property type="entry name" value="DUF6585"/>
    <property type="match status" value="1"/>
</dbReference>
<feature type="transmembrane region" description="Helical" evidence="1">
    <location>
        <begin position="240"/>
        <end position="260"/>
    </location>
</feature>
<protein>
    <submittedName>
        <fullName evidence="2">Uncharacterized protein</fullName>
    </submittedName>
</protein>
<comment type="caution">
    <text evidence="2">The sequence shown here is derived from an EMBL/GenBank/DDBJ whole genome shotgun (WGS) entry which is preliminary data.</text>
</comment>
<feature type="transmembrane region" description="Helical" evidence="1">
    <location>
        <begin position="42"/>
        <end position="60"/>
    </location>
</feature>
<dbReference type="OrthoDB" id="156557at2"/>
<keyword evidence="3" id="KW-1185">Reference proteome</keyword>
<dbReference type="EMBL" id="BIFR01000001">
    <property type="protein sequence ID" value="GCE10672.1"/>
    <property type="molecule type" value="Genomic_DNA"/>
</dbReference>
<keyword evidence="1" id="KW-0472">Membrane</keyword>
<name>A0A401ZV44_9CHLR</name>
<dbReference type="InterPro" id="IPR046492">
    <property type="entry name" value="DUF6585"/>
</dbReference>
<sequence length="269" mass="29800">MSQSLNTTQTTGISPEAYQYAGSYGLGTPIQEYKVSYTKKTIVSFIFALILTIGFLWLGYGSATDPASDGSSIVAFEIIAALFFLMGLYMLLYPLIYRSWHMYICTEGFVSLRWGKVQAYRWDQIAAIWVAVTKFYRYGIKTNTTYRYTVQGKDGTKIKFTNTYTSIEQLGNTLVEKSTQALLPSAIASFNAGQTLGFGSLNVNQQGIMSNRGDLLPWGQIAQAKVESGSLIIKKQGKMLSWASATVASVPNFYVLLAVIDYARSNQAR</sequence>
<dbReference type="Proteomes" id="UP000287352">
    <property type="component" value="Unassembled WGS sequence"/>
</dbReference>
<evidence type="ECO:0000313" key="2">
    <source>
        <dbReference type="EMBL" id="GCE10672.1"/>
    </source>
</evidence>
<keyword evidence="1" id="KW-1133">Transmembrane helix</keyword>
<proteinExistence type="predicted"/>
<keyword evidence="1" id="KW-0812">Transmembrane</keyword>
<accession>A0A401ZV44</accession>
<organism evidence="2 3">
    <name type="scientific">Tengunoibacter tsumagoiensis</name>
    <dbReference type="NCBI Taxonomy" id="2014871"/>
    <lineage>
        <taxon>Bacteria</taxon>
        <taxon>Bacillati</taxon>
        <taxon>Chloroflexota</taxon>
        <taxon>Ktedonobacteria</taxon>
        <taxon>Ktedonobacterales</taxon>
        <taxon>Dictyobacteraceae</taxon>
        <taxon>Tengunoibacter</taxon>
    </lineage>
</organism>
<gene>
    <name evidence="2" type="ORF">KTT_05310</name>
</gene>
<evidence type="ECO:0000256" key="1">
    <source>
        <dbReference type="SAM" id="Phobius"/>
    </source>
</evidence>
<dbReference type="AlphaFoldDB" id="A0A401ZV44"/>
<evidence type="ECO:0000313" key="3">
    <source>
        <dbReference type="Proteomes" id="UP000287352"/>
    </source>
</evidence>